<dbReference type="EMBL" id="MF190041">
    <property type="protein sequence ID" value="ASM94083.1"/>
    <property type="molecule type" value="Genomic_DNA"/>
</dbReference>
<dbReference type="Gene3D" id="3.40.50.300">
    <property type="entry name" value="P-loop containing nucleotide triphosphate hydrolases"/>
    <property type="match status" value="1"/>
</dbReference>
<keyword evidence="4" id="KW-0547">Nucleotide-binding</keyword>
<dbReference type="GO" id="GO:0042025">
    <property type="term" value="C:host cell nucleus"/>
    <property type="evidence" value="ECO:0007669"/>
    <property type="project" value="UniProtKB-SubCell"/>
</dbReference>
<dbReference type="GO" id="GO:0006260">
    <property type="term" value="P:DNA replication"/>
    <property type="evidence" value="ECO:0007669"/>
    <property type="project" value="UniProtKB-KW"/>
</dbReference>
<keyword evidence="2" id="KW-1048">Host nucleus</keyword>
<organism evidence="8">
    <name type="scientific">Caledonia starfish parvo-like virus 3</name>
    <dbReference type="NCBI Taxonomy" id="2021900"/>
    <lineage>
        <taxon>Viruses</taxon>
        <taxon>Monodnaviria</taxon>
        <taxon>Shotokuvirae</taxon>
        <taxon>Cossaviricota</taxon>
        <taxon>Quintoviricetes</taxon>
        <taxon>Piccovirales</taxon>
        <taxon>Parvoviridae</taxon>
    </lineage>
</organism>
<dbReference type="InterPro" id="IPR027417">
    <property type="entry name" value="P-loop_NTPase"/>
</dbReference>
<evidence type="ECO:0000256" key="3">
    <source>
        <dbReference type="ARBA" id="ARBA00022705"/>
    </source>
</evidence>
<feature type="compositionally biased region" description="Basic residues" evidence="6">
    <location>
        <begin position="389"/>
        <end position="399"/>
    </location>
</feature>
<evidence type="ECO:0000313" key="8">
    <source>
        <dbReference type="EMBL" id="ASM94083.1"/>
    </source>
</evidence>
<keyword evidence="3" id="KW-0235">DNA replication</keyword>
<feature type="region of interest" description="Disordered" evidence="6">
    <location>
        <begin position="374"/>
        <end position="406"/>
    </location>
</feature>
<reference evidence="8" key="1">
    <citation type="submission" date="2017-05" db="EMBL/GenBank/DDBJ databases">
        <title>New viruses from a metagenomic survey of invertebrates and Fucus.</title>
        <authorList>
            <person name="Waldron F.M."/>
            <person name="Obbard D.J."/>
        </authorList>
    </citation>
    <scope>NUCLEOTIDE SEQUENCE</scope>
    <source>
        <strain evidence="8">N42</strain>
    </source>
</reference>
<dbReference type="GO" id="GO:0005524">
    <property type="term" value="F:ATP binding"/>
    <property type="evidence" value="ECO:0007669"/>
    <property type="project" value="UniProtKB-KW"/>
</dbReference>
<dbReference type="Pfam" id="PF01057">
    <property type="entry name" value="Parvo_NS1"/>
    <property type="match status" value="1"/>
</dbReference>
<sequence>MDCLPELKNHMKAKKDDDLLALHKATINPTQIRPIWSNAVQHYKRIEHKLTLHDYIARYENRYGIEERYMYDESNNESIMSKEESIKAMKFSLAYHNIDYEEWLTLAHNIFNKTTTNKKENSLCIYGDSNAGKSWIIQPLQKVCNQHTINGGGGTAEDGQFKFMGMVGKRWALFNEMIVSDLSAEKMKEILGGENAEVPVKFAAPTRIGRIPCFITCNHEPFKYVTSPQNKTALNNRCKTYNWRVFPWEQAPWENKSACLHPGCYSLTENNPETTDYLHYEQPLPQTITDNIGNITESLEQLLHITKPVNKGIIVLTAIGNIIHSLIGDAYTHEQALDFWGHLSSSDTHDIHTCNHIICNMIFNIKKSPVKRKAPHSEDDVFDLDTPHAPKKHKHKKIKQPCFSSDSEEDLVVQEFQEWQDIPLEGEEGDHILPGPSAETAQET</sequence>
<keyword evidence="5" id="KW-0067">ATP-binding</keyword>
<evidence type="ECO:0000256" key="4">
    <source>
        <dbReference type="ARBA" id="ARBA00022741"/>
    </source>
</evidence>
<evidence type="ECO:0000259" key="7">
    <source>
        <dbReference type="Pfam" id="PF01057"/>
    </source>
</evidence>
<evidence type="ECO:0000256" key="6">
    <source>
        <dbReference type="SAM" id="MobiDB-lite"/>
    </source>
</evidence>
<proteinExistence type="predicted"/>
<feature type="region of interest" description="Disordered" evidence="6">
    <location>
        <begin position="419"/>
        <end position="444"/>
    </location>
</feature>
<evidence type="ECO:0000256" key="2">
    <source>
        <dbReference type="ARBA" id="ARBA00022562"/>
    </source>
</evidence>
<evidence type="ECO:0000256" key="1">
    <source>
        <dbReference type="ARBA" id="ARBA00004147"/>
    </source>
</evidence>
<name>A0A221LFN9_9VIRU</name>
<dbReference type="InterPro" id="IPR001257">
    <property type="entry name" value="Parvovirus_NS1_helicase"/>
</dbReference>
<accession>A0A221LFN9</accession>
<evidence type="ECO:0000256" key="5">
    <source>
        <dbReference type="ARBA" id="ARBA00022840"/>
    </source>
</evidence>
<protein>
    <submittedName>
        <fullName evidence="8">Putative non-structural NS1</fullName>
    </submittedName>
</protein>
<feature type="domain" description="Parvovirus non-structural protein 1 helicase" evidence="7">
    <location>
        <begin position="66"/>
        <end position="221"/>
    </location>
</feature>
<dbReference type="SUPFAM" id="SSF52540">
    <property type="entry name" value="P-loop containing nucleoside triphosphate hydrolases"/>
    <property type="match status" value="1"/>
</dbReference>
<dbReference type="GO" id="GO:0019079">
    <property type="term" value="P:viral genome replication"/>
    <property type="evidence" value="ECO:0007669"/>
    <property type="project" value="InterPro"/>
</dbReference>
<comment type="subcellular location">
    <subcellularLocation>
        <location evidence="1">Host nucleus</location>
    </subcellularLocation>
</comment>